<sequence length="225" mass="25124">MRPNKPGKTPKSWPGLYTVVEDDEAEVPRSPLITSADAFHFPANIHDWLPFPLVHLAPPPAGFDFNPISNRFVRDASRQPPHFNTEVANDLTGRLRSRLINLPLRPTFPTNAAALSAATSGPKASFATVMANLPPVSSPLLPLPLDVLEALKTITGDLGFKWFWEHKRHNPYSLEDMRNMRLPNVVSTWLNERVISGLTWQSITRLLSCPDLFPVGGHLYLTLHD</sequence>
<dbReference type="OrthoDB" id="2288122at2759"/>
<accession>F4RDU9</accession>
<dbReference type="GeneID" id="18929684"/>
<organism evidence="2">
    <name type="scientific">Melampsora larici-populina (strain 98AG31 / pathotype 3-4-7)</name>
    <name type="common">Poplar leaf rust fungus</name>
    <dbReference type="NCBI Taxonomy" id="747676"/>
    <lineage>
        <taxon>Eukaryota</taxon>
        <taxon>Fungi</taxon>
        <taxon>Dikarya</taxon>
        <taxon>Basidiomycota</taxon>
        <taxon>Pucciniomycotina</taxon>
        <taxon>Pucciniomycetes</taxon>
        <taxon>Pucciniales</taxon>
        <taxon>Melampsoraceae</taxon>
        <taxon>Melampsora</taxon>
    </lineage>
</organism>
<dbReference type="KEGG" id="mlr:MELLADRAFT_61165"/>
<dbReference type="EMBL" id="GL883097">
    <property type="protein sequence ID" value="EGG09546.1"/>
    <property type="molecule type" value="Genomic_DNA"/>
</dbReference>
<dbReference type="VEuPathDB" id="FungiDB:MELLADRAFT_61165"/>
<keyword evidence="2" id="KW-1185">Reference proteome</keyword>
<dbReference type="AlphaFoldDB" id="F4RDU9"/>
<reference evidence="2" key="1">
    <citation type="journal article" date="2011" name="Proc. Natl. Acad. Sci. U.S.A.">
        <title>Obligate biotrophy features unraveled by the genomic analysis of rust fungi.</title>
        <authorList>
            <person name="Duplessis S."/>
            <person name="Cuomo C.A."/>
            <person name="Lin Y.-C."/>
            <person name="Aerts A."/>
            <person name="Tisserant E."/>
            <person name="Veneault-Fourrey C."/>
            <person name="Joly D.L."/>
            <person name="Hacquard S."/>
            <person name="Amselem J."/>
            <person name="Cantarel B.L."/>
            <person name="Chiu R."/>
            <person name="Coutinho P.M."/>
            <person name="Feau N."/>
            <person name="Field M."/>
            <person name="Frey P."/>
            <person name="Gelhaye E."/>
            <person name="Goldberg J."/>
            <person name="Grabherr M.G."/>
            <person name="Kodira C.D."/>
            <person name="Kohler A."/>
            <person name="Kuees U."/>
            <person name="Lindquist E.A."/>
            <person name="Lucas S.M."/>
            <person name="Mago R."/>
            <person name="Mauceli E."/>
            <person name="Morin E."/>
            <person name="Murat C."/>
            <person name="Pangilinan J.L."/>
            <person name="Park R."/>
            <person name="Pearson M."/>
            <person name="Quesneville H."/>
            <person name="Rouhier N."/>
            <person name="Sakthikumar S."/>
            <person name="Salamov A.A."/>
            <person name="Schmutz J."/>
            <person name="Selles B."/>
            <person name="Shapiro H."/>
            <person name="Tanguay P."/>
            <person name="Tuskan G.A."/>
            <person name="Henrissat B."/>
            <person name="Van de Peer Y."/>
            <person name="Rouze P."/>
            <person name="Ellis J.G."/>
            <person name="Dodds P.N."/>
            <person name="Schein J.E."/>
            <person name="Zhong S."/>
            <person name="Hamelin R.C."/>
            <person name="Grigoriev I.V."/>
            <person name="Szabo L.J."/>
            <person name="Martin F."/>
        </authorList>
    </citation>
    <scope>NUCLEOTIDE SEQUENCE [LARGE SCALE GENOMIC DNA]</scope>
    <source>
        <strain evidence="2">98AG31 / pathotype 3-4-7</strain>
    </source>
</reference>
<gene>
    <name evidence="1" type="ORF">MELLADRAFT_61165</name>
</gene>
<name>F4RDU9_MELLP</name>
<protein>
    <submittedName>
        <fullName evidence="1">Uncharacterized protein</fullName>
    </submittedName>
</protein>
<evidence type="ECO:0000313" key="2">
    <source>
        <dbReference type="Proteomes" id="UP000001072"/>
    </source>
</evidence>
<dbReference type="InParanoid" id="F4RDU9"/>
<evidence type="ECO:0000313" key="1">
    <source>
        <dbReference type="EMBL" id="EGG09546.1"/>
    </source>
</evidence>
<dbReference type="Proteomes" id="UP000001072">
    <property type="component" value="Unassembled WGS sequence"/>
</dbReference>
<dbReference type="HOGENOM" id="CLU_061002_0_0_1"/>
<dbReference type="RefSeq" id="XP_007407273.1">
    <property type="nucleotide sequence ID" value="XM_007407211.1"/>
</dbReference>
<proteinExistence type="predicted"/>